<name>A0ACC1D1Q3_9NEOP</name>
<gene>
    <name evidence="1" type="ORF">K1T71_006649</name>
</gene>
<evidence type="ECO:0000313" key="2">
    <source>
        <dbReference type="Proteomes" id="UP000824533"/>
    </source>
</evidence>
<protein>
    <submittedName>
        <fullName evidence="1">Uncharacterized protein</fullName>
    </submittedName>
</protein>
<organism evidence="1 2">
    <name type="scientific">Dendrolimus kikuchii</name>
    <dbReference type="NCBI Taxonomy" id="765133"/>
    <lineage>
        <taxon>Eukaryota</taxon>
        <taxon>Metazoa</taxon>
        <taxon>Ecdysozoa</taxon>
        <taxon>Arthropoda</taxon>
        <taxon>Hexapoda</taxon>
        <taxon>Insecta</taxon>
        <taxon>Pterygota</taxon>
        <taxon>Neoptera</taxon>
        <taxon>Endopterygota</taxon>
        <taxon>Lepidoptera</taxon>
        <taxon>Glossata</taxon>
        <taxon>Ditrysia</taxon>
        <taxon>Bombycoidea</taxon>
        <taxon>Lasiocampidae</taxon>
        <taxon>Dendrolimus</taxon>
    </lineage>
</organism>
<evidence type="ECO:0000313" key="1">
    <source>
        <dbReference type="EMBL" id="KAJ0177776.1"/>
    </source>
</evidence>
<accession>A0ACC1D1Q3</accession>
<dbReference type="Proteomes" id="UP000824533">
    <property type="component" value="Linkage Group LG11"/>
</dbReference>
<dbReference type="EMBL" id="CM034397">
    <property type="protein sequence ID" value="KAJ0177776.1"/>
    <property type="molecule type" value="Genomic_DNA"/>
</dbReference>
<reference evidence="1 2" key="1">
    <citation type="journal article" date="2021" name="Front. Genet.">
        <title>Chromosome-Level Genome Assembly Reveals Significant Gene Expansion in the Toll and IMD Signaling Pathways of Dendrolimus kikuchii.</title>
        <authorList>
            <person name="Zhou J."/>
            <person name="Wu P."/>
            <person name="Xiong Z."/>
            <person name="Liu N."/>
            <person name="Zhao N."/>
            <person name="Ji M."/>
            <person name="Qiu Y."/>
            <person name="Yang B."/>
        </authorList>
    </citation>
    <scope>NUCLEOTIDE SEQUENCE [LARGE SCALE GENOMIC DNA]</scope>
    <source>
        <strain evidence="1">Ann1</strain>
    </source>
</reference>
<proteinExistence type="predicted"/>
<keyword evidence="2" id="KW-1185">Reference proteome</keyword>
<sequence length="333" mass="36563">MALTMIPIWICLVFSIIGANAAGELSVLHSPASVRFAGSSKTQESLLKEMFSASLGLSVEENSEWNGITITDPFNTPEAVVEVYIDGISSLGNDAGLKSKNFPLIVDEYEPDTYEAVKHRIGQRFTNGGSKLVNINLSDPDELVASSHVFGPIVPPKVTKQTLQHLKYSVEEDYQFLNELETLKAIIKKVNSGVISADNIVDFYNFRFSSLHALSDYHGPNSLQTKEAKKLLGKALGDLSDAFVKAYEGSVVVTAVATDVAHTRRVRSVANKASLVDEDGYSADYAAIFNIILWFGVVFTFTLIAIVYALMDMDPGRDSIIYRMTSMRTKKDN</sequence>
<comment type="caution">
    <text evidence="1">The sequence shown here is derived from an EMBL/GenBank/DDBJ whole genome shotgun (WGS) entry which is preliminary data.</text>
</comment>